<evidence type="ECO:0000259" key="6">
    <source>
        <dbReference type="Pfam" id="PF11699"/>
    </source>
</evidence>
<dbReference type="PANTHER" id="PTHR16684">
    <property type="entry name" value="CENTROMERE PROTEIN C"/>
    <property type="match status" value="1"/>
</dbReference>
<dbReference type="InterPro" id="IPR014710">
    <property type="entry name" value="RmlC-like_jellyroll"/>
</dbReference>
<dbReference type="Pfam" id="PF15624">
    <property type="entry name" value="Mif2_N"/>
    <property type="match status" value="1"/>
</dbReference>
<dbReference type="SUPFAM" id="SSF51182">
    <property type="entry name" value="RmlC-like cupins"/>
    <property type="match status" value="1"/>
</dbReference>
<dbReference type="InterPro" id="IPR028929">
    <property type="entry name" value="Mif2_N"/>
</dbReference>
<feature type="region of interest" description="Disordered" evidence="5">
    <location>
        <begin position="1"/>
        <end position="42"/>
    </location>
</feature>
<evidence type="ECO:0000256" key="3">
    <source>
        <dbReference type="ARBA" id="ARBA00023125"/>
    </source>
</evidence>
<evidence type="ECO:0000256" key="5">
    <source>
        <dbReference type="SAM" id="MobiDB-lite"/>
    </source>
</evidence>
<evidence type="ECO:0000256" key="1">
    <source>
        <dbReference type="ARBA" id="ARBA00004123"/>
    </source>
</evidence>
<dbReference type="AlphaFoldDB" id="A0AAQ3R7C2"/>
<dbReference type="GO" id="GO:0019237">
    <property type="term" value="F:centromeric DNA binding"/>
    <property type="evidence" value="ECO:0007669"/>
    <property type="project" value="InterPro"/>
</dbReference>
<dbReference type="PANTHER" id="PTHR16684:SF11">
    <property type="entry name" value="CENTROMERE PROTEIN C"/>
    <property type="match status" value="1"/>
</dbReference>
<dbReference type="GO" id="GO:0051315">
    <property type="term" value="P:attachment of mitotic spindle microtubules to kinetochore"/>
    <property type="evidence" value="ECO:0007669"/>
    <property type="project" value="TreeGrafter"/>
</dbReference>
<evidence type="ECO:0008006" key="10">
    <source>
        <dbReference type="Google" id="ProtNLM"/>
    </source>
</evidence>
<feature type="compositionally biased region" description="Polar residues" evidence="5">
    <location>
        <begin position="299"/>
        <end position="314"/>
    </location>
</feature>
<comment type="subcellular location">
    <subcellularLocation>
        <location evidence="1">Nucleus</location>
    </subcellularLocation>
</comment>
<feature type="domain" description="Mif2/CENP-C cupin" evidence="6">
    <location>
        <begin position="598"/>
        <end position="688"/>
    </location>
</feature>
<comment type="similarity">
    <text evidence="2">Belongs to the CENP-C/MIF2 family.</text>
</comment>
<feature type="compositionally biased region" description="Acidic residues" evidence="5">
    <location>
        <begin position="273"/>
        <end position="283"/>
    </location>
</feature>
<organism evidence="8 9">
    <name type="scientific">Acrodontium crateriforme</name>
    <dbReference type="NCBI Taxonomy" id="150365"/>
    <lineage>
        <taxon>Eukaryota</taxon>
        <taxon>Fungi</taxon>
        <taxon>Dikarya</taxon>
        <taxon>Ascomycota</taxon>
        <taxon>Pezizomycotina</taxon>
        <taxon>Dothideomycetes</taxon>
        <taxon>Dothideomycetidae</taxon>
        <taxon>Mycosphaerellales</taxon>
        <taxon>Teratosphaeriaceae</taxon>
        <taxon>Acrodontium</taxon>
    </lineage>
</organism>
<keyword evidence="3" id="KW-0238">DNA-binding</keyword>
<evidence type="ECO:0000256" key="4">
    <source>
        <dbReference type="ARBA" id="ARBA00023242"/>
    </source>
</evidence>
<evidence type="ECO:0000313" key="8">
    <source>
        <dbReference type="EMBL" id="WPH04236.1"/>
    </source>
</evidence>
<feature type="compositionally biased region" description="Acidic residues" evidence="5">
    <location>
        <begin position="233"/>
        <end position="263"/>
    </location>
</feature>
<evidence type="ECO:0000259" key="7">
    <source>
        <dbReference type="Pfam" id="PF15624"/>
    </source>
</evidence>
<feature type="compositionally biased region" description="Basic and acidic residues" evidence="5">
    <location>
        <begin position="315"/>
        <end position="328"/>
    </location>
</feature>
<keyword evidence="9" id="KW-1185">Reference proteome</keyword>
<sequence length="701" mass="77670">MTILQRAAILDSEKENRVPRAMAAPGSNGKKKLTPGRAQRQDQYFEIGKVGRKTGITLKDTGIRDEYGMEPMSGIFSSPVSPRRYGDRTLTDSDDMSVQDSSAPDVNETLRLRNTPKLPPPRAGTPKHTYIGSPKRMSAARPVFTRPARIQDDERPDSRHSSGSEQRPNRVLQFGGDSVHNTIEVRSPFKPTKNLRRSTGVARQDLFESSRKSRSGDVTQASQELDRTLHEQELEDYDETEAQLPVEDDPPLLDNDDYGDEQDGYQPLHDNDDIIEIEDETGEDVLHEETPLGHKQRTSRISDIGSVTQISRTPESTRRSSGKRDRTTMETSQLDEDASESQVQVEYGTPAQSQKRSRQSNSRTLLVHQDDTVRTIDPSLLAHGDEYSIVEPEEEAVQPEPKVKAKSKQKSAPKERDPNRPVGSKSKAKSVEPNDRVGSLSPSKRATSRGASVGPISNVHLRATTPLEDSNGRTSRYGRSVIQPLKYWENESRVWKHGEIEGIIRADHVVQPKRASGKKKFKAKKRKAPTSGLEDIAEESEVESVAADEWEDELGVIAGEVAQWDSETQEGDPNEPIREDLAFASSAIQFRDVAGSEFKYAKIISLPFFGSGVVEIPPNGYKKAKSSRDKQMAFFVHEGKVLVEIGAPGMEITQFAITKGGLWVVPRGNTYAIANESTTKTARVFFAQGAEVVAGSTDESQ</sequence>
<dbReference type="GO" id="GO:0051382">
    <property type="term" value="P:kinetochore assembly"/>
    <property type="evidence" value="ECO:0007669"/>
    <property type="project" value="InterPro"/>
</dbReference>
<feature type="compositionally biased region" description="Basic and acidic residues" evidence="5">
    <location>
        <begin position="205"/>
        <end position="215"/>
    </location>
</feature>
<feature type="domain" description="Mif2 N-terminal" evidence="7">
    <location>
        <begin position="44"/>
        <end position="168"/>
    </location>
</feature>
<accession>A0AAQ3R7C2</accession>
<dbReference type="Proteomes" id="UP001303373">
    <property type="component" value="Chromosome 12"/>
</dbReference>
<dbReference type="Gene3D" id="2.60.120.10">
    <property type="entry name" value="Jelly Rolls"/>
    <property type="match status" value="1"/>
</dbReference>
<keyword evidence="4" id="KW-0539">Nucleus</keyword>
<dbReference type="EMBL" id="CP138591">
    <property type="protein sequence ID" value="WPH04236.1"/>
    <property type="molecule type" value="Genomic_DNA"/>
</dbReference>
<evidence type="ECO:0000313" key="9">
    <source>
        <dbReference type="Proteomes" id="UP001303373"/>
    </source>
</evidence>
<proteinExistence type="inferred from homology"/>
<dbReference type="GO" id="GO:0005634">
    <property type="term" value="C:nucleus"/>
    <property type="evidence" value="ECO:0007669"/>
    <property type="project" value="UniProtKB-SubCell"/>
</dbReference>
<gene>
    <name evidence="8" type="ORF">R9X50_00712500</name>
</gene>
<feature type="region of interest" description="Disordered" evidence="5">
    <location>
        <begin position="65"/>
        <end position="475"/>
    </location>
</feature>
<dbReference type="Pfam" id="PF11699">
    <property type="entry name" value="CENP-C_C"/>
    <property type="match status" value="1"/>
</dbReference>
<dbReference type="GO" id="GO:0000776">
    <property type="term" value="C:kinetochore"/>
    <property type="evidence" value="ECO:0007669"/>
    <property type="project" value="InterPro"/>
</dbReference>
<name>A0AAQ3R7C2_9PEZI</name>
<reference evidence="8 9" key="1">
    <citation type="submission" date="2023-11" db="EMBL/GenBank/DDBJ databases">
        <title>An acidophilic fungus is an integral part of prey digestion in a carnivorous sundew plant.</title>
        <authorList>
            <person name="Tsai I.J."/>
        </authorList>
    </citation>
    <scope>NUCLEOTIDE SEQUENCE [LARGE SCALE GENOMIC DNA]</scope>
    <source>
        <strain evidence="8">169a</strain>
    </source>
</reference>
<dbReference type="GO" id="GO:0051455">
    <property type="term" value="P:spindle attachment to meiosis I kinetochore"/>
    <property type="evidence" value="ECO:0007669"/>
    <property type="project" value="TreeGrafter"/>
</dbReference>
<feature type="compositionally biased region" description="Basic and acidic residues" evidence="5">
    <location>
        <begin position="149"/>
        <end position="162"/>
    </location>
</feature>
<dbReference type="InterPro" id="IPR028386">
    <property type="entry name" value="CENP-C/Mif2/cnp3"/>
</dbReference>
<evidence type="ECO:0000256" key="2">
    <source>
        <dbReference type="ARBA" id="ARBA00010291"/>
    </source>
</evidence>
<protein>
    <recommendedName>
        <fullName evidence="10">Centromere protein 3</fullName>
    </recommendedName>
</protein>
<dbReference type="InterPro" id="IPR025974">
    <property type="entry name" value="Mif2/CENP-C_cupin"/>
</dbReference>
<dbReference type="InterPro" id="IPR011051">
    <property type="entry name" value="RmlC_Cupin_sf"/>
</dbReference>